<dbReference type="InterPro" id="IPR036526">
    <property type="entry name" value="C-N_Hydrolase_sf"/>
</dbReference>
<dbReference type="Gene3D" id="3.60.110.10">
    <property type="entry name" value="Carbon-nitrogen hydrolase"/>
    <property type="match status" value="1"/>
</dbReference>
<dbReference type="PANTHER" id="PTHR23088">
    <property type="entry name" value="NITRILASE-RELATED"/>
    <property type="match status" value="1"/>
</dbReference>
<dbReference type="RefSeq" id="WP_345266502.1">
    <property type="nucleotide sequence ID" value="NZ_BAABIM010000002.1"/>
</dbReference>
<dbReference type="PROSITE" id="PS50263">
    <property type="entry name" value="CN_HYDROLASE"/>
    <property type="match status" value="1"/>
</dbReference>
<dbReference type="SUPFAM" id="SSF56317">
    <property type="entry name" value="Carbon-nitrogen hydrolase"/>
    <property type="match status" value="1"/>
</dbReference>
<dbReference type="PROSITE" id="PS01227">
    <property type="entry name" value="UPF0012"/>
    <property type="match status" value="1"/>
</dbReference>
<gene>
    <name evidence="4" type="ORF">GCM10023226_26230</name>
</gene>
<evidence type="ECO:0000256" key="2">
    <source>
        <dbReference type="SAM" id="MobiDB-lite"/>
    </source>
</evidence>
<comment type="similarity">
    <text evidence="1">Belongs to the carbon-nitrogen hydrolase superfamily. NIT1/NIT2 family.</text>
</comment>
<sequence>MSSDPEHDHESLETADRAPLRVTLVQQPASLEPAENRAALATHTPDDVDLVVFPEAWARDFGEAGSDVAPFAETREGAFAAEVARVATEHRTTVVAGMFERSDDPQRPFNTLVAHGPDGAPLAGYRKVHLYDSFGYRESDRLRAGPVEPTVISVGGWQVGLMTCYDLRFPELSRLLVQAGAEVLVVPAAWVAGERKVTHWTTLARARAIENTCFVVAVGQPAPRYTGHSTVVDPLGDVLVEAGPEPAVLRAELDPEILLTARRTNPSLANRRL</sequence>
<name>A0ABP8WD19_9ACTN</name>
<evidence type="ECO:0000256" key="1">
    <source>
        <dbReference type="ARBA" id="ARBA00010613"/>
    </source>
</evidence>
<dbReference type="GO" id="GO:0016787">
    <property type="term" value="F:hydrolase activity"/>
    <property type="evidence" value="ECO:0007669"/>
    <property type="project" value="UniProtKB-KW"/>
</dbReference>
<dbReference type="CDD" id="cd07581">
    <property type="entry name" value="nitrilase_3"/>
    <property type="match status" value="1"/>
</dbReference>
<keyword evidence="5" id="KW-1185">Reference proteome</keyword>
<dbReference type="EMBL" id="BAABIM010000002">
    <property type="protein sequence ID" value="GAA4687172.1"/>
    <property type="molecule type" value="Genomic_DNA"/>
</dbReference>
<dbReference type="InterPro" id="IPR003010">
    <property type="entry name" value="C-N_Hydrolase"/>
</dbReference>
<dbReference type="InterPro" id="IPR001110">
    <property type="entry name" value="UPF0012_CS"/>
</dbReference>
<feature type="region of interest" description="Disordered" evidence="2">
    <location>
        <begin position="1"/>
        <end position="21"/>
    </location>
</feature>
<dbReference type="Proteomes" id="UP001500621">
    <property type="component" value="Unassembled WGS sequence"/>
</dbReference>
<reference evidence="5" key="1">
    <citation type="journal article" date="2019" name="Int. J. Syst. Evol. Microbiol.">
        <title>The Global Catalogue of Microorganisms (GCM) 10K type strain sequencing project: providing services to taxonomists for standard genome sequencing and annotation.</title>
        <authorList>
            <consortium name="The Broad Institute Genomics Platform"/>
            <consortium name="The Broad Institute Genome Sequencing Center for Infectious Disease"/>
            <person name="Wu L."/>
            <person name="Ma J."/>
        </authorList>
    </citation>
    <scope>NUCLEOTIDE SEQUENCE [LARGE SCALE GENOMIC DNA]</scope>
    <source>
        <strain evidence="5">JCM 18127</strain>
    </source>
</reference>
<proteinExistence type="inferred from homology"/>
<feature type="compositionally biased region" description="Basic and acidic residues" evidence="2">
    <location>
        <begin position="1"/>
        <end position="19"/>
    </location>
</feature>
<organism evidence="4 5">
    <name type="scientific">Nocardioides nanhaiensis</name>
    <dbReference type="NCBI Taxonomy" id="1476871"/>
    <lineage>
        <taxon>Bacteria</taxon>
        <taxon>Bacillati</taxon>
        <taxon>Actinomycetota</taxon>
        <taxon>Actinomycetes</taxon>
        <taxon>Propionibacteriales</taxon>
        <taxon>Nocardioidaceae</taxon>
        <taxon>Nocardioides</taxon>
    </lineage>
</organism>
<protein>
    <submittedName>
        <fullName evidence="4">Carbon-nitrogen hydrolase family protein</fullName>
    </submittedName>
</protein>
<evidence type="ECO:0000313" key="5">
    <source>
        <dbReference type="Proteomes" id="UP001500621"/>
    </source>
</evidence>
<feature type="domain" description="CN hydrolase" evidence="3">
    <location>
        <begin position="20"/>
        <end position="255"/>
    </location>
</feature>
<dbReference type="Pfam" id="PF00795">
    <property type="entry name" value="CN_hydrolase"/>
    <property type="match status" value="1"/>
</dbReference>
<evidence type="ECO:0000313" key="4">
    <source>
        <dbReference type="EMBL" id="GAA4687172.1"/>
    </source>
</evidence>
<keyword evidence="4" id="KW-0378">Hydrolase</keyword>
<evidence type="ECO:0000259" key="3">
    <source>
        <dbReference type="PROSITE" id="PS50263"/>
    </source>
</evidence>
<dbReference type="PANTHER" id="PTHR23088:SF27">
    <property type="entry name" value="DEAMINATED GLUTATHIONE AMIDASE"/>
    <property type="match status" value="1"/>
</dbReference>
<comment type="caution">
    <text evidence="4">The sequence shown here is derived from an EMBL/GenBank/DDBJ whole genome shotgun (WGS) entry which is preliminary data.</text>
</comment>
<accession>A0ABP8WD19</accession>